<dbReference type="InterPro" id="IPR005474">
    <property type="entry name" value="Transketolase_N"/>
</dbReference>
<feature type="domain" description="Transketolase N-terminal" evidence="6">
    <location>
        <begin position="16"/>
        <end position="266"/>
    </location>
</feature>
<evidence type="ECO:0000256" key="4">
    <source>
        <dbReference type="ARBA" id="ARBA00022723"/>
    </source>
</evidence>
<evidence type="ECO:0000256" key="1">
    <source>
        <dbReference type="ARBA" id="ARBA00001964"/>
    </source>
</evidence>
<dbReference type="SUPFAM" id="SSF52518">
    <property type="entry name" value="Thiamin diphosphate-binding fold (THDP-binding)"/>
    <property type="match status" value="1"/>
</dbReference>
<keyword evidence="8" id="KW-1185">Reference proteome</keyword>
<dbReference type="Proteomes" id="UP001158045">
    <property type="component" value="Unassembled WGS sequence"/>
</dbReference>
<keyword evidence="4" id="KW-0479">Metal-binding</keyword>
<dbReference type="InterPro" id="IPR029061">
    <property type="entry name" value="THDP-binding"/>
</dbReference>
<evidence type="ECO:0000256" key="3">
    <source>
        <dbReference type="ARBA" id="ARBA00022679"/>
    </source>
</evidence>
<dbReference type="Gene3D" id="3.40.50.970">
    <property type="match status" value="1"/>
</dbReference>
<name>A0ABT6NCC9_9FIRM</name>
<gene>
    <name evidence="7" type="ORF">QE109_07990</name>
</gene>
<dbReference type="EMBL" id="JARYZI010000004">
    <property type="protein sequence ID" value="MDH8678084.1"/>
    <property type="molecule type" value="Genomic_DNA"/>
</dbReference>
<evidence type="ECO:0000256" key="2">
    <source>
        <dbReference type="ARBA" id="ARBA00007131"/>
    </source>
</evidence>
<keyword evidence="3" id="KW-0808">Transferase</keyword>
<sequence length="274" mass="29984">MENRVKNLEEKAIDLRKTILTMIHEAGSGHPGGSLSAADYVTALYYDEMNIDPSNPKLRERDRFILSKGHACPVLYSVLALKGYFDYDKIYTLRKLGSILQGHPDMNKVPGVDMTSGSLGQGLSCGVGMAIGLKYDNNAARVFVALGDGEIQEGQIWEAAETAAKYKLNNLIAIVDNNGIQNDGFTKDIMPLGNIAGKWQAFGWFVIECDGHDMKDILRAFNEMKSVKEQPVCILANTVKGKGVSFMANVPSWHGVAPNKEEFAKAIEELKGGI</sequence>
<dbReference type="RefSeq" id="WP_281093914.1">
    <property type="nucleotide sequence ID" value="NZ_JARYZI010000004.1"/>
</dbReference>
<evidence type="ECO:0000256" key="5">
    <source>
        <dbReference type="ARBA" id="ARBA00023052"/>
    </source>
</evidence>
<dbReference type="PANTHER" id="PTHR47514">
    <property type="entry name" value="TRANSKETOLASE N-TERMINAL SECTION-RELATED"/>
    <property type="match status" value="1"/>
</dbReference>
<dbReference type="CDD" id="cd02012">
    <property type="entry name" value="TPP_TK"/>
    <property type="match status" value="1"/>
</dbReference>
<keyword evidence="5" id="KW-0786">Thiamine pyrophosphate</keyword>
<evidence type="ECO:0000313" key="7">
    <source>
        <dbReference type="EMBL" id="MDH8678084.1"/>
    </source>
</evidence>
<dbReference type="Pfam" id="PF00456">
    <property type="entry name" value="Transketolase_N"/>
    <property type="match status" value="1"/>
</dbReference>
<comment type="caution">
    <text evidence="7">The sequence shown here is derived from an EMBL/GenBank/DDBJ whole genome shotgun (WGS) entry which is preliminary data.</text>
</comment>
<organism evidence="7 8">
    <name type="scientific">Fusibacter bizertensis</name>
    <dbReference type="NCBI Taxonomy" id="1488331"/>
    <lineage>
        <taxon>Bacteria</taxon>
        <taxon>Bacillati</taxon>
        <taxon>Bacillota</taxon>
        <taxon>Clostridia</taxon>
        <taxon>Eubacteriales</taxon>
        <taxon>Eubacteriales Family XII. Incertae Sedis</taxon>
        <taxon>Fusibacter</taxon>
    </lineage>
</organism>
<accession>A0ABT6NCC9</accession>
<reference evidence="7 8" key="1">
    <citation type="submission" date="2023-04" db="EMBL/GenBank/DDBJ databases">
        <title>Fusibacter bizertensis strain WBS, isolated from littoral bottom sediments of the Arctic seas - biochemical and genomic analysis.</title>
        <authorList>
            <person name="Brioukhanov A.L."/>
        </authorList>
    </citation>
    <scope>NUCLEOTIDE SEQUENCE [LARGE SCALE GENOMIC DNA]</scope>
    <source>
        <strain evidence="7 8">WBS</strain>
    </source>
</reference>
<protein>
    <submittedName>
        <fullName evidence="7">Transketolase</fullName>
    </submittedName>
</protein>
<evidence type="ECO:0000313" key="8">
    <source>
        <dbReference type="Proteomes" id="UP001158045"/>
    </source>
</evidence>
<evidence type="ECO:0000259" key="6">
    <source>
        <dbReference type="Pfam" id="PF00456"/>
    </source>
</evidence>
<dbReference type="PANTHER" id="PTHR47514:SF1">
    <property type="entry name" value="TRANSKETOLASE N-TERMINAL SECTION-RELATED"/>
    <property type="match status" value="1"/>
</dbReference>
<comment type="cofactor">
    <cofactor evidence="1">
        <name>thiamine diphosphate</name>
        <dbReference type="ChEBI" id="CHEBI:58937"/>
    </cofactor>
</comment>
<dbReference type="PROSITE" id="PS00801">
    <property type="entry name" value="TRANSKETOLASE_1"/>
    <property type="match status" value="1"/>
</dbReference>
<comment type="similarity">
    <text evidence="2">Belongs to the transketolase family.</text>
</comment>
<proteinExistence type="inferred from homology"/>
<dbReference type="InterPro" id="IPR049557">
    <property type="entry name" value="Transketolase_CS"/>
</dbReference>